<evidence type="ECO:0000313" key="3">
    <source>
        <dbReference type="Proteomes" id="UP000789405"/>
    </source>
</evidence>
<accession>A0A9N9JVN8</accession>
<dbReference type="EMBL" id="CAJVPY010031191">
    <property type="protein sequence ID" value="CAG8796255.1"/>
    <property type="molecule type" value="Genomic_DNA"/>
</dbReference>
<comment type="caution">
    <text evidence="2">The sequence shown here is derived from an EMBL/GenBank/DDBJ whole genome shotgun (WGS) entry which is preliminary data.</text>
</comment>
<protein>
    <submittedName>
        <fullName evidence="2">835_t:CDS:1</fullName>
    </submittedName>
</protein>
<name>A0A9N9JVN8_9GLOM</name>
<keyword evidence="3" id="KW-1185">Reference proteome</keyword>
<reference evidence="2" key="1">
    <citation type="submission" date="2021-06" db="EMBL/GenBank/DDBJ databases">
        <authorList>
            <person name="Kallberg Y."/>
            <person name="Tangrot J."/>
            <person name="Rosling A."/>
        </authorList>
    </citation>
    <scope>NUCLEOTIDE SEQUENCE</scope>
    <source>
        <strain evidence="2">MA453B</strain>
    </source>
</reference>
<organism evidence="2 3">
    <name type="scientific">Dentiscutata erythropus</name>
    <dbReference type="NCBI Taxonomy" id="1348616"/>
    <lineage>
        <taxon>Eukaryota</taxon>
        <taxon>Fungi</taxon>
        <taxon>Fungi incertae sedis</taxon>
        <taxon>Mucoromycota</taxon>
        <taxon>Glomeromycotina</taxon>
        <taxon>Glomeromycetes</taxon>
        <taxon>Diversisporales</taxon>
        <taxon>Gigasporaceae</taxon>
        <taxon>Dentiscutata</taxon>
    </lineage>
</organism>
<evidence type="ECO:0000256" key="1">
    <source>
        <dbReference type="SAM" id="MobiDB-lite"/>
    </source>
</evidence>
<proteinExistence type="predicted"/>
<feature type="compositionally biased region" description="Basic and acidic residues" evidence="1">
    <location>
        <begin position="13"/>
        <end position="23"/>
    </location>
</feature>
<gene>
    <name evidence="2" type="ORF">DERYTH_LOCUS22444</name>
</gene>
<dbReference type="AlphaFoldDB" id="A0A9N9JVN8"/>
<sequence>SQKVAQAYAQQHRRQEPDSKSVRVQETTVKCKRRAALLPTRQHHEQEQNTLQKRSKGKPSLCCKALHFTNDSSFEVDIGRIDIKCHYCGALYFQEEQTGGDLNQFISCCHKGAVVLPLFLNFMMC</sequence>
<feature type="non-terminal residue" evidence="2">
    <location>
        <position position="1"/>
    </location>
</feature>
<feature type="region of interest" description="Disordered" evidence="1">
    <location>
        <begin position="1"/>
        <end position="24"/>
    </location>
</feature>
<evidence type="ECO:0000313" key="2">
    <source>
        <dbReference type="EMBL" id="CAG8796255.1"/>
    </source>
</evidence>
<dbReference type="Proteomes" id="UP000789405">
    <property type="component" value="Unassembled WGS sequence"/>
</dbReference>